<protein>
    <recommendedName>
        <fullName evidence="3">DC1 domain-containing protein</fullName>
    </recommendedName>
</protein>
<dbReference type="Pfam" id="PF03107">
    <property type="entry name" value="C1_2"/>
    <property type="match status" value="1"/>
</dbReference>
<evidence type="ECO:0000313" key="5">
    <source>
        <dbReference type="EMBL" id="KAK4752426.1"/>
    </source>
</evidence>
<keyword evidence="6" id="KW-1185">Reference proteome</keyword>
<organism evidence="5 6">
    <name type="scientific">Trapa incisa</name>
    <dbReference type="NCBI Taxonomy" id="236973"/>
    <lineage>
        <taxon>Eukaryota</taxon>
        <taxon>Viridiplantae</taxon>
        <taxon>Streptophyta</taxon>
        <taxon>Embryophyta</taxon>
        <taxon>Tracheophyta</taxon>
        <taxon>Spermatophyta</taxon>
        <taxon>Magnoliopsida</taxon>
        <taxon>eudicotyledons</taxon>
        <taxon>Gunneridae</taxon>
        <taxon>Pentapetalae</taxon>
        <taxon>rosids</taxon>
        <taxon>malvids</taxon>
        <taxon>Myrtales</taxon>
        <taxon>Lythraceae</taxon>
        <taxon>Trapa</taxon>
    </lineage>
</organism>
<dbReference type="AlphaFoldDB" id="A0AAN7JRU1"/>
<dbReference type="EMBL" id="JAXIOK010000016">
    <property type="protein sequence ID" value="KAK4752424.1"/>
    <property type="molecule type" value="Genomic_DNA"/>
</dbReference>
<dbReference type="SUPFAM" id="SSF57889">
    <property type="entry name" value="Cysteine-rich domain"/>
    <property type="match status" value="1"/>
</dbReference>
<keyword evidence="1" id="KW-0677">Repeat</keyword>
<name>A0AAN7JRU1_9MYRT</name>
<sequence length="155" mass="16819">MNFRPINCDLCSGAVNNSYWYYRCSLCDYDAHLGCADTINLPGHSQESRPPSTGPVIQQPPLLQVASPANFLNRRQGMTSNFLNNLFGSIGRRTRDAIMEVVTAEASDAHENNVNFYHHHGGVNNYEDDGSHQPPGSSGWGSLDTFSGGGDDNGG</sequence>
<reference evidence="5" key="2">
    <citation type="submission" date="2023-11" db="EMBL/GenBank/DDBJ databases">
        <authorList>
            <person name="Zhang X."/>
        </authorList>
    </citation>
    <scope>NUCLEOTIDE SEQUENCE</scope>
    <source>
        <tissue evidence="5">Roots</tissue>
    </source>
</reference>
<feature type="region of interest" description="Disordered" evidence="2">
    <location>
        <begin position="120"/>
        <end position="155"/>
    </location>
</feature>
<dbReference type="InterPro" id="IPR004146">
    <property type="entry name" value="DC1"/>
</dbReference>
<feature type="domain" description="DC1" evidence="3">
    <location>
        <begin position="6"/>
        <end position="36"/>
    </location>
</feature>
<evidence type="ECO:0000313" key="4">
    <source>
        <dbReference type="EMBL" id="KAK4752424.1"/>
    </source>
</evidence>
<dbReference type="CDD" id="cd00029">
    <property type="entry name" value="C1"/>
    <property type="match status" value="1"/>
</dbReference>
<gene>
    <name evidence="4" type="ORF">SAY87_021222</name>
    <name evidence="5" type="ORF">SAY87_021224</name>
</gene>
<evidence type="ECO:0000259" key="3">
    <source>
        <dbReference type="Pfam" id="PF03107"/>
    </source>
</evidence>
<evidence type="ECO:0000256" key="1">
    <source>
        <dbReference type="ARBA" id="ARBA00022737"/>
    </source>
</evidence>
<dbReference type="Proteomes" id="UP001345219">
    <property type="component" value="Chromosome 16"/>
</dbReference>
<proteinExistence type="predicted"/>
<comment type="caution">
    <text evidence="5">The sequence shown here is derived from an EMBL/GenBank/DDBJ whole genome shotgun (WGS) entry which is preliminary data.</text>
</comment>
<reference evidence="5 6" key="1">
    <citation type="journal article" date="2023" name="Hortic Res">
        <title>Pangenome of water caltrop reveals structural variations and asymmetric subgenome divergence after allopolyploidization.</title>
        <authorList>
            <person name="Zhang X."/>
            <person name="Chen Y."/>
            <person name="Wang L."/>
            <person name="Yuan Y."/>
            <person name="Fang M."/>
            <person name="Shi L."/>
            <person name="Lu R."/>
            <person name="Comes H.P."/>
            <person name="Ma Y."/>
            <person name="Chen Y."/>
            <person name="Huang G."/>
            <person name="Zhou Y."/>
            <person name="Zheng Z."/>
            <person name="Qiu Y."/>
        </authorList>
    </citation>
    <scope>NUCLEOTIDE SEQUENCE [LARGE SCALE GENOMIC DNA]</scope>
    <source>
        <tissue evidence="5">Roots</tissue>
    </source>
</reference>
<evidence type="ECO:0000313" key="6">
    <source>
        <dbReference type="Proteomes" id="UP001345219"/>
    </source>
</evidence>
<evidence type="ECO:0000256" key="2">
    <source>
        <dbReference type="SAM" id="MobiDB-lite"/>
    </source>
</evidence>
<dbReference type="InterPro" id="IPR046349">
    <property type="entry name" value="C1-like_sf"/>
</dbReference>
<accession>A0AAN7JRU1</accession>
<dbReference type="EMBL" id="JAXIOK010000016">
    <property type="protein sequence ID" value="KAK4752426.1"/>
    <property type="molecule type" value="Genomic_DNA"/>
</dbReference>